<reference evidence="2 3" key="1">
    <citation type="submission" date="2024-05" db="EMBL/GenBank/DDBJ databases">
        <authorList>
            <person name="Venkateswaran K."/>
        </authorList>
    </citation>
    <scope>NUCLEOTIDE SEQUENCE [LARGE SCALE GENOMIC DNA]</scope>
    <source>
        <strain evidence="2 3">179-C4-2-HS</strain>
    </source>
</reference>
<dbReference type="Proteomes" id="UP001241748">
    <property type="component" value="Unassembled WGS sequence"/>
</dbReference>
<accession>A0ABV4YYX6</accession>
<dbReference type="SUPFAM" id="SSF54897">
    <property type="entry name" value="Protease propeptides/inhibitors"/>
    <property type="match status" value="1"/>
</dbReference>
<dbReference type="PROSITE" id="PS51257">
    <property type="entry name" value="PROKAR_LIPOPROTEIN"/>
    <property type="match status" value="1"/>
</dbReference>
<proteinExistence type="predicted"/>
<evidence type="ECO:0000313" key="2">
    <source>
        <dbReference type="EMBL" id="MFB3170056.1"/>
    </source>
</evidence>
<organism evidence="2 3">
    <name type="scientific">Neobacillus driksii</name>
    <dbReference type="NCBI Taxonomy" id="3035913"/>
    <lineage>
        <taxon>Bacteria</taxon>
        <taxon>Bacillati</taxon>
        <taxon>Bacillota</taxon>
        <taxon>Bacilli</taxon>
        <taxon>Bacillales</taxon>
        <taxon>Bacillaceae</taxon>
        <taxon>Neobacillus</taxon>
    </lineage>
</organism>
<evidence type="ECO:0000256" key="1">
    <source>
        <dbReference type="SAM" id="SignalP"/>
    </source>
</evidence>
<keyword evidence="3" id="KW-1185">Reference proteome</keyword>
<dbReference type="RefSeq" id="WP_306074611.1">
    <property type="nucleotide sequence ID" value="NZ_JAROBZ020000002.1"/>
</dbReference>
<feature type="chain" id="PRO_5047026834" evidence="1">
    <location>
        <begin position="23"/>
        <end position="98"/>
    </location>
</feature>
<feature type="signal peptide" evidence="1">
    <location>
        <begin position="1"/>
        <end position="22"/>
    </location>
</feature>
<keyword evidence="1" id="KW-0732">Signal</keyword>
<protein>
    <submittedName>
        <fullName evidence="2">Uncharacterized protein</fullName>
    </submittedName>
</protein>
<sequence>MIKLIFAMFFIVVVVVVTTACATDDNIGHVGKDYLVGYEEGASPEEVKSIIEKNSGTILKHYSNLRVYKVNLKKADAVKIAKEELIRYVEEDKIAEIK</sequence>
<dbReference type="Gene3D" id="3.30.70.80">
    <property type="entry name" value="Peptidase S8 propeptide/proteinase inhibitor I9"/>
    <property type="match status" value="1"/>
</dbReference>
<dbReference type="InterPro" id="IPR037045">
    <property type="entry name" value="S8pro/Inhibitor_I9_sf"/>
</dbReference>
<dbReference type="EMBL" id="JAROBZ020000002">
    <property type="protein sequence ID" value="MFB3170056.1"/>
    <property type="molecule type" value="Genomic_DNA"/>
</dbReference>
<evidence type="ECO:0000313" key="3">
    <source>
        <dbReference type="Proteomes" id="UP001241748"/>
    </source>
</evidence>
<comment type="caution">
    <text evidence="2">The sequence shown here is derived from an EMBL/GenBank/DDBJ whole genome shotgun (WGS) entry which is preliminary data.</text>
</comment>
<name>A0ABV4YYX6_9BACI</name>
<gene>
    <name evidence="2" type="ORF">P5G62_023405</name>
</gene>